<reference evidence="4" key="2">
    <citation type="submission" date="2025-08" db="UniProtKB">
        <authorList>
            <consortium name="RefSeq"/>
        </authorList>
    </citation>
    <scope>IDENTIFICATION</scope>
</reference>
<dbReference type="RefSeq" id="XP_040963575.1">
    <property type="nucleotide sequence ID" value="XM_041107641.1"/>
</dbReference>
<feature type="domain" description="Reverse transcriptase zinc-binding" evidence="2">
    <location>
        <begin position="17"/>
        <end position="111"/>
    </location>
</feature>
<proteinExistence type="predicted"/>
<evidence type="ECO:0000259" key="2">
    <source>
        <dbReference type="Pfam" id="PF13966"/>
    </source>
</evidence>
<accession>A0ABM3B934</accession>
<protein>
    <submittedName>
        <fullName evidence="4">Uncharacterized protein isoform X1</fullName>
    </submittedName>
</protein>
<dbReference type="GeneID" id="121224376"/>
<evidence type="ECO:0000256" key="1">
    <source>
        <dbReference type="SAM" id="MobiDB-lite"/>
    </source>
</evidence>
<gene>
    <name evidence="4" type="primary">LOC121224376</name>
</gene>
<sequence length="272" mass="32246">MNYADRQVWKGEQSGEFTIRSAYKLLQDSSLNPSSIILQIELKNFYSKLWSLQLPTKITNTIWRIFWNYLPTLVNLRSRRVLINACCPRGCLGDKDCSHIFRQCLTSLEAWQMLNLSWVTNNSIPEFRDWLTWVLLQGTKEQSRLFCYALWLIWYSRNRLVHERIFIIGRQLAQNILSYKAELDEARTKQESSDLFRRNRSMEILPMIKIYFDAAFDKRTSRSASGVLMNFWHQSQSFTIMCHLRSRQKHLVQGEPNLHDSPSEGRWARDPD</sequence>
<feature type="region of interest" description="Disordered" evidence="1">
    <location>
        <begin position="253"/>
        <end position="272"/>
    </location>
</feature>
<keyword evidence="3" id="KW-1185">Reference proteome</keyword>
<name>A0ABM3B934_GOSHI</name>
<evidence type="ECO:0000313" key="3">
    <source>
        <dbReference type="Proteomes" id="UP000818029"/>
    </source>
</evidence>
<organism evidence="3 4">
    <name type="scientific">Gossypium hirsutum</name>
    <name type="common">Upland cotton</name>
    <name type="synonym">Gossypium mexicanum</name>
    <dbReference type="NCBI Taxonomy" id="3635"/>
    <lineage>
        <taxon>Eukaryota</taxon>
        <taxon>Viridiplantae</taxon>
        <taxon>Streptophyta</taxon>
        <taxon>Embryophyta</taxon>
        <taxon>Tracheophyta</taxon>
        <taxon>Spermatophyta</taxon>
        <taxon>Magnoliopsida</taxon>
        <taxon>eudicotyledons</taxon>
        <taxon>Gunneridae</taxon>
        <taxon>Pentapetalae</taxon>
        <taxon>rosids</taxon>
        <taxon>malvids</taxon>
        <taxon>Malvales</taxon>
        <taxon>Malvaceae</taxon>
        <taxon>Malvoideae</taxon>
        <taxon>Gossypium</taxon>
    </lineage>
</organism>
<dbReference type="Pfam" id="PF13966">
    <property type="entry name" value="zf-RVT"/>
    <property type="match status" value="1"/>
</dbReference>
<evidence type="ECO:0000313" key="4">
    <source>
        <dbReference type="RefSeq" id="XP_040963575.1"/>
    </source>
</evidence>
<feature type="compositionally biased region" description="Basic and acidic residues" evidence="1">
    <location>
        <begin position="257"/>
        <end position="272"/>
    </location>
</feature>
<reference evidence="3" key="1">
    <citation type="journal article" date="2020" name="Nat. Genet.">
        <title>Genomic diversifications of five Gossypium allopolyploid species and their impact on cotton improvement.</title>
        <authorList>
            <person name="Chen Z.J."/>
            <person name="Sreedasyam A."/>
            <person name="Ando A."/>
            <person name="Song Q."/>
            <person name="De Santiago L.M."/>
            <person name="Hulse-Kemp A.M."/>
            <person name="Ding M."/>
            <person name="Ye W."/>
            <person name="Kirkbride R.C."/>
            <person name="Jenkins J."/>
            <person name="Plott C."/>
            <person name="Lovell J."/>
            <person name="Lin Y.M."/>
            <person name="Vaughn R."/>
            <person name="Liu B."/>
            <person name="Simpson S."/>
            <person name="Scheffler B.E."/>
            <person name="Wen L."/>
            <person name="Saski C.A."/>
            <person name="Grover C.E."/>
            <person name="Hu G."/>
            <person name="Conover J.L."/>
            <person name="Carlson J.W."/>
            <person name="Shu S."/>
            <person name="Boston L.B."/>
            <person name="Williams M."/>
            <person name="Peterson D.G."/>
            <person name="McGee K."/>
            <person name="Jones D.C."/>
            <person name="Wendel J.F."/>
            <person name="Stelly D.M."/>
            <person name="Grimwood J."/>
            <person name="Schmutz J."/>
        </authorList>
    </citation>
    <scope>NUCLEOTIDE SEQUENCE [LARGE SCALE GENOMIC DNA]</scope>
    <source>
        <strain evidence="3">cv. TM-1</strain>
    </source>
</reference>
<dbReference type="InterPro" id="IPR026960">
    <property type="entry name" value="RVT-Znf"/>
</dbReference>
<dbReference type="Proteomes" id="UP000818029">
    <property type="component" value="Chromosome A01"/>
</dbReference>